<evidence type="ECO:0000313" key="2">
    <source>
        <dbReference type="Proteomes" id="UP000178198"/>
    </source>
</evidence>
<dbReference type="SUPFAM" id="SSF63825">
    <property type="entry name" value="YWTD domain"/>
    <property type="match status" value="1"/>
</dbReference>
<dbReference type="RefSeq" id="WP_071185582.1">
    <property type="nucleotide sequence ID" value="NZ_CP017774.1"/>
</dbReference>
<proteinExistence type="predicted"/>
<reference evidence="1 2" key="1">
    <citation type="submission" date="2016-10" db="EMBL/GenBank/DDBJ databases">
        <title>Complete Genome Sequence of Flavobacterium sp. PK15.</title>
        <authorList>
            <person name="Ekwe A."/>
            <person name="Kim S.B."/>
        </authorList>
    </citation>
    <scope>NUCLEOTIDE SEQUENCE [LARGE SCALE GENOMIC DNA]</scope>
    <source>
        <strain evidence="1 2">PK15</strain>
    </source>
</reference>
<evidence type="ECO:0000313" key="1">
    <source>
        <dbReference type="EMBL" id="APA00345.1"/>
    </source>
</evidence>
<sequence length="383" mass="45354">MNIYSNQILKMVTLSFLFFISCNKPIKRENIETIQVNLKTEEVEVSFDDYFSSRKVIALETNENSIFSQIDRISFYEHKIFVLDRKLNSIFVFNENDGSFLYKIKNIGRGPQEYTGLMDFTIDEKNNNLVLYTHRPYGLYIHKLDGAFVKKVRLDNFYINMASIDGKILFLNRDVKNECLLFDYNLAKAEEQGFLDISDRDKTYSDHILGTPFLTKDKNIHLSFPYSETIYEKNEKGVEAKYYVDFGTQKMPEDIYKLKKSFRELFDYGETNNYGYGICNFRENKDYITFNYQLTNLAIYSKKTKKTKKIKRIINDDMVYGNYLAHDGNDNNFVLQYPAKVFKKQMNIYKEEDIWDKVPNHIKKLDSLVTDNDNPVLMIYKFK</sequence>
<dbReference type="AlphaFoldDB" id="A0A1D9PDE4"/>
<name>A0A1D9PDE4_9FLAO</name>
<dbReference type="Gene3D" id="2.120.10.30">
    <property type="entry name" value="TolB, C-terminal domain"/>
    <property type="match status" value="1"/>
</dbReference>
<dbReference type="Pfam" id="PF17170">
    <property type="entry name" value="DUF5128"/>
    <property type="match status" value="1"/>
</dbReference>
<dbReference type="STRING" id="1306519.BIW12_13425"/>
<dbReference type="KEGG" id="fcm:BIW12_13425"/>
<keyword evidence="2" id="KW-1185">Reference proteome</keyword>
<dbReference type="InterPro" id="IPR011042">
    <property type="entry name" value="6-blade_b-propeller_TolB-like"/>
</dbReference>
<organism evidence="1 2">
    <name type="scientific">Flavobacterium commune</name>
    <dbReference type="NCBI Taxonomy" id="1306519"/>
    <lineage>
        <taxon>Bacteria</taxon>
        <taxon>Pseudomonadati</taxon>
        <taxon>Bacteroidota</taxon>
        <taxon>Flavobacteriia</taxon>
        <taxon>Flavobacteriales</taxon>
        <taxon>Flavobacteriaceae</taxon>
        <taxon>Flavobacterium</taxon>
    </lineage>
</organism>
<dbReference type="EMBL" id="CP017774">
    <property type="protein sequence ID" value="APA00345.1"/>
    <property type="molecule type" value="Genomic_DNA"/>
</dbReference>
<protein>
    <recommendedName>
        <fullName evidence="3">6-bladed beta-propeller</fullName>
    </recommendedName>
</protein>
<gene>
    <name evidence="1" type="ORF">BIW12_13425</name>
</gene>
<dbReference type="OrthoDB" id="1523864at2"/>
<dbReference type="Proteomes" id="UP000178198">
    <property type="component" value="Chromosome"/>
</dbReference>
<accession>A0A1D9PDE4</accession>
<evidence type="ECO:0008006" key="3">
    <source>
        <dbReference type="Google" id="ProtNLM"/>
    </source>
</evidence>